<reference evidence="2 3" key="1">
    <citation type="submission" date="2024-05" db="EMBL/GenBank/DDBJ databases">
        <authorList>
            <person name="Liu Q."/>
            <person name="Xin Y.-H."/>
        </authorList>
    </citation>
    <scope>NUCLEOTIDE SEQUENCE [LARGE SCALE GENOMIC DNA]</scope>
    <source>
        <strain evidence="2 3">CGMCC 1.15349</strain>
    </source>
</reference>
<evidence type="ECO:0000313" key="3">
    <source>
        <dbReference type="Proteomes" id="UP001404104"/>
    </source>
</evidence>
<dbReference type="Proteomes" id="UP001404104">
    <property type="component" value="Unassembled WGS sequence"/>
</dbReference>
<comment type="caution">
    <text evidence="2">The sequence shown here is derived from an EMBL/GenBank/DDBJ whole genome shotgun (WGS) entry which is preliminary data.</text>
</comment>
<protein>
    <submittedName>
        <fullName evidence="2">Uncharacterized protein</fullName>
    </submittedName>
</protein>
<feature type="chain" id="PRO_5047182155" evidence="1">
    <location>
        <begin position="22"/>
        <end position="97"/>
    </location>
</feature>
<sequence>MTKFLTAALLAAIAIPAVASAEEAPQRSFTRDGQTFVYTSVVKDDKTVLSGHAYPSGRDFTLSVRGKRVRGYAGGVPVSFVAESALPRSTGTALASR</sequence>
<organism evidence="2 3">
    <name type="scientific">Sphingomonas qilianensis</name>
    <dbReference type="NCBI Taxonomy" id="1736690"/>
    <lineage>
        <taxon>Bacteria</taxon>
        <taxon>Pseudomonadati</taxon>
        <taxon>Pseudomonadota</taxon>
        <taxon>Alphaproteobacteria</taxon>
        <taxon>Sphingomonadales</taxon>
        <taxon>Sphingomonadaceae</taxon>
        <taxon>Sphingomonas</taxon>
    </lineage>
</organism>
<keyword evidence="3" id="KW-1185">Reference proteome</keyword>
<dbReference type="RefSeq" id="WP_345863275.1">
    <property type="nucleotide sequence ID" value="NZ_JBDIMF010000001.1"/>
</dbReference>
<evidence type="ECO:0000313" key="2">
    <source>
        <dbReference type="EMBL" id="MEN2785697.1"/>
    </source>
</evidence>
<dbReference type="EMBL" id="JBDIMF010000001">
    <property type="protein sequence ID" value="MEN2785697.1"/>
    <property type="molecule type" value="Genomic_DNA"/>
</dbReference>
<gene>
    <name evidence="2" type="ORF">ABC969_04595</name>
</gene>
<proteinExistence type="predicted"/>
<keyword evidence="1" id="KW-0732">Signal</keyword>
<accession>A0ABU9XPE0</accession>
<feature type="signal peptide" evidence="1">
    <location>
        <begin position="1"/>
        <end position="21"/>
    </location>
</feature>
<name>A0ABU9XPE0_9SPHN</name>
<evidence type="ECO:0000256" key="1">
    <source>
        <dbReference type="SAM" id="SignalP"/>
    </source>
</evidence>